<evidence type="ECO:0000313" key="2">
    <source>
        <dbReference type="Proteomes" id="UP000510682"/>
    </source>
</evidence>
<sequence length="48" mass="4955">MSVQDTVSIVVGFFAAPRLLTNVDSVIAQDEVAREPFAIPVAVGGAPV</sequence>
<gene>
    <name evidence="1" type="ORF">H0P51_24150</name>
</gene>
<dbReference type="Proteomes" id="UP000510682">
    <property type="component" value="Chromosome"/>
</dbReference>
<protein>
    <submittedName>
        <fullName evidence="1">Uncharacterized protein</fullName>
    </submittedName>
</protein>
<dbReference type="AlphaFoldDB" id="A0A7D6DWT7"/>
<dbReference type="KEGG" id="mgor:H0P51_24150"/>
<reference evidence="2" key="1">
    <citation type="submission" date="2020-07" db="EMBL/GenBank/DDBJ databases">
        <title>Description of Mycobacterium gordonae subsp. intergordonae subsp.nov. and Mycobacterium gordonae subsp. gordonae subsp. nov.</title>
        <authorList>
            <person name="Yu X."/>
        </authorList>
    </citation>
    <scope>NUCLEOTIDE SEQUENCE [LARGE SCALE GENOMIC DNA]</scope>
    <source>
        <strain evidence="2">24</strain>
    </source>
</reference>
<organism evidence="1 2">
    <name type="scientific">Mycobacterium vicinigordonae</name>
    <dbReference type="NCBI Taxonomy" id="1719132"/>
    <lineage>
        <taxon>Bacteria</taxon>
        <taxon>Bacillati</taxon>
        <taxon>Actinomycetota</taxon>
        <taxon>Actinomycetes</taxon>
        <taxon>Mycobacteriales</taxon>
        <taxon>Mycobacteriaceae</taxon>
        <taxon>Mycobacterium</taxon>
    </lineage>
</organism>
<dbReference type="RefSeq" id="WP_180915341.1">
    <property type="nucleotide sequence ID" value="NZ_CP059165.1"/>
</dbReference>
<dbReference type="EMBL" id="CP059165">
    <property type="protein sequence ID" value="QLL06764.1"/>
    <property type="molecule type" value="Genomic_DNA"/>
</dbReference>
<keyword evidence="2" id="KW-1185">Reference proteome</keyword>
<reference evidence="2" key="3">
    <citation type="submission" date="2023-07" db="EMBL/GenBank/DDBJ databases">
        <title>Description of Mycobacterium gordonae subsp. intergordonae subsp.nov. and Mycobacterium gordonae subsp. gordonae subsp. nov.</title>
        <authorList>
            <person name="Huang H."/>
        </authorList>
    </citation>
    <scope>NUCLEOTIDE SEQUENCE [LARGE SCALE GENOMIC DNA]</scope>
    <source>
        <strain evidence="2">24</strain>
    </source>
</reference>
<proteinExistence type="predicted"/>
<accession>A0A7D6DWT7</accession>
<name>A0A7D6DWT7_9MYCO</name>
<evidence type="ECO:0000313" key="1">
    <source>
        <dbReference type="EMBL" id="QLL06764.1"/>
    </source>
</evidence>
<reference evidence="1 2" key="2">
    <citation type="submission" date="2020-07" db="EMBL/GenBank/DDBJ databases">
        <authorList>
            <person name="Yu X."/>
        </authorList>
    </citation>
    <scope>NUCLEOTIDE SEQUENCE [LARGE SCALE GENOMIC DNA]</scope>
    <source>
        <strain evidence="2">24</strain>
    </source>
</reference>